<dbReference type="KEGG" id="sla:SERLADRAFT_366545"/>
<gene>
    <name evidence="1" type="ORF">SERLADRAFT_366545</name>
</gene>
<protein>
    <submittedName>
        <fullName evidence="1">Uncharacterized protein</fullName>
    </submittedName>
</protein>
<accession>F8NL65</accession>
<dbReference type="EMBL" id="GL945430">
    <property type="protein sequence ID" value="EGO28881.1"/>
    <property type="molecule type" value="Genomic_DNA"/>
</dbReference>
<proteinExistence type="predicted"/>
<organism>
    <name type="scientific">Serpula lacrymans var. lacrymans (strain S7.9)</name>
    <name type="common">Dry rot fungus</name>
    <dbReference type="NCBI Taxonomy" id="578457"/>
    <lineage>
        <taxon>Eukaryota</taxon>
        <taxon>Fungi</taxon>
        <taxon>Dikarya</taxon>
        <taxon>Basidiomycota</taxon>
        <taxon>Agaricomycotina</taxon>
        <taxon>Agaricomycetes</taxon>
        <taxon>Agaricomycetidae</taxon>
        <taxon>Boletales</taxon>
        <taxon>Coniophorineae</taxon>
        <taxon>Serpulaceae</taxon>
        <taxon>Serpula</taxon>
    </lineage>
</organism>
<sequence length="75" mass="8337">MANDVPTANKSTGIQTRMSRKCSDQITLSPNICMACKITTSYPYFKVIICTYWSGFNSVNALTTDICANNNSFLR</sequence>
<name>F8NL65_SERL9</name>
<dbReference type="HOGENOM" id="CLU_2672642_0_0_1"/>
<reference evidence="1" key="1">
    <citation type="submission" date="2011-04" db="EMBL/GenBank/DDBJ databases">
        <title>Evolution of plant cell wall degrading machinery underlies the functional diversity of forest fungi.</title>
        <authorList>
            <consortium name="US DOE Joint Genome Institute (JGI-PGF)"/>
            <person name="Eastwood D.C."/>
            <person name="Floudas D."/>
            <person name="Binder M."/>
            <person name="Majcherczyk A."/>
            <person name="Schneider P."/>
            <person name="Aerts A."/>
            <person name="Asiegbu F.O."/>
            <person name="Baker S.E."/>
            <person name="Barry K."/>
            <person name="Bendiksby M."/>
            <person name="Blumentritt M."/>
            <person name="Coutinho P.M."/>
            <person name="Cullen D."/>
            <person name="Cullen D."/>
            <person name="Gathman A."/>
            <person name="Goodell B."/>
            <person name="Henrissat B."/>
            <person name="Ihrmark K."/>
            <person name="Kauserud H."/>
            <person name="Kohler A."/>
            <person name="LaButti K."/>
            <person name="Lapidus A."/>
            <person name="Lavin J.L."/>
            <person name="Lee Y.-H."/>
            <person name="Lindquist E."/>
            <person name="Lilly W."/>
            <person name="Lucas S."/>
            <person name="Morin E."/>
            <person name="Murat C."/>
            <person name="Oguiza J.A."/>
            <person name="Park J."/>
            <person name="Pisabarro A.G."/>
            <person name="Riley R."/>
            <person name="Rosling A."/>
            <person name="Salamov A."/>
            <person name="Schmidt O."/>
            <person name="Schmutz J."/>
            <person name="Skrede I."/>
            <person name="Stenlid J."/>
            <person name="Wiebenga A."/>
            <person name="Xie X."/>
            <person name="Kues U."/>
            <person name="Hibbett D.S."/>
            <person name="Hoffmeister D."/>
            <person name="Hogberg N."/>
            <person name="Martin F."/>
            <person name="Grigoriev I.V."/>
            <person name="Watkinson S.C."/>
        </authorList>
    </citation>
    <scope>NUCLEOTIDE SEQUENCE</scope>
    <source>
        <strain evidence="1">S7.9</strain>
    </source>
</reference>
<dbReference type="Proteomes" id="UP000008064">
    <property type="component" value="Unassembled WGS sequence"/>
</dbReference>
<evidence type="ECO:0000313" key="1">
    <source>
        <dbReference type="EMBL" id="EGO28881.1"/>
    </source>
</evidence>
<dbReference type="AlphaFoldDB" id="F8NL65"/>
<dbReference type="GeneID" id="18810155"/>
<dbReference type="RefSeq" id="XP_007315080.1">
    <property type="nucleotide sequence ID" value="XM_007315018.1"/>
</dbReference>